<name>A0ABT1IHG1_9PSEU</name>
<dbReference type="RefSeq" id="WP_301319628.1">
    <property type="nucleotide sequence ID" value="NZ_BAAAVB010000015.1"/>
</dbReference>
<sequence>MISTTRPDKPAMPVFRGSVVVEEPKVVPAPRVSVENPVFSSGKR</sequence>
<keyword evidence="2" id="KW-1185">Reference proteome</keyword>
<evidence type="ECO:0000313" key="1">
    <source>
        <dbReference type="EMBL" id="MCP2272081.1"/>
    </source>
</evidence>
<accession>A0ABT1IHG1</accession>
<reference evidence="1 2" key="1">
    <citation type="submission" date="2022-06" db="EMBL/GenBank/DDBJ databases">
        <title>Genomic Encyclopedia of Archaeal and Bacterial Type Strains, Phase II (KMG-II): from individual species to whole genera.</title>
        <authorList>
            <person name="Goeker M."/>
        </authorList>
    </citation>
    <scope>NUCLEOTIDE SEQUENCE [LARGE SCALE GENOMIC DNA]</scope>
    <source>
        <strain evidence="1 2">DSM 44255</strain>
    </source>
</reference>
<evidence type="ECO:0000313" key="2">
    <source>
        <dbReference type="Proteomes" id="UP001205185"/>
    </source>
</evidence>
<dbReference type="EMBL" id="JAMTCO010000011">
    <property type="protein sequence ID" value="MCP2272081.1"/>
    <property type="molecule type" value="Genomic_DNA"/>
</dbReference>
<protein>
    <submittedName>
        <fullName evidence="1">Uncharacterized protein</fullName>
    </submittedName>
</protein>
<dbReference type="Proteomes" id="UP001205185">
    <property type="component" value="Unassembled WGS sequence"/>
</dbReference>
<gene>
    <name evidence="1" type="ORF">LV75_004600</name>
</gene>
<proteinExistence type="predicted"/>
<organism evidence="1 2">
    <name type="scientific">Actinokineospora diospyrosa</name>
    <dbReference type="NCBI Taxonomy" id="103728"/>
    <lineage>
        <taxon>Bacteria</taxon>
        <taxon>Bacillati</taxon>
        <taxon>Actinomycetota</taxon>
        <taxon>Actinomycetes</taxon>
        <taxon>Pseudonocardiales</taxon>
        <taxon>Pseudonocardiaceae</taxon>
        <taxon>Actinokineospora</taxon>
    </lineage>
</organism>
<comment type="caution">
    <text evidence="1">The sequence shown here is derived from an EMBL/GenBank/DDBJ whole genome shotgun (WGS) entry which is preliminary data.</text>
</comment>